<dbReference type="Pfam" id="PF18005">
    <property type="entry name" value="eIF3m_C_helix"/>
    <property type="match status" value="1"/>
</dbReference>
<keyword evidence="3 5" id="KW-0396">Initiation factor</keyword>
<dbReference type="Proteomes" id="UP001163046">
    <property type="component" value="Unassembled WGS sequence"/>
</dbReference>
<evidence type="ECO:0000259" key="6">
    <source>
        <dbReference type="PROSITE" id="PS50250"/>
    </source>
</evidence>
<dbReference type="InterPro" id="IPR027528">
    <property type="entry name" value="eIF3m"/>
</dbReference>
<dbReference type="GO" id="GO:0001732">
    <property type="term" value="P:formation of cytoplasmic translation initiation complex"/>
    <property type="evidence" value="ECO:0007669"/>
    <property type="project" value="UniProtKB-UniRule"/>
</dbReference>
<keyword evidence="4 5" id="KW-0648">Protein biosynthesis</keyword>
<name>A0A9X0A2M7_9CNID</name>
<evidence type="ECO:0000256" key="1">
    <source>
        <dbReference type="ARBA" id="ARBA00008482"/>
    </source>
</evidence>
<evidence type="ECO:0000256" key="2">
    <source>
        <dbReference type="ARBA" id="ARBA00022490"/>
    </source>
</evidence>
<dbReference type="GO" id="GO:0003743">
    <property type="term" value="F:translation initiation factor activity"/>
    <property type="evidence" value="ECO:0007669"/>
    <property type="project" value="UniProtKB-UniRule"/>
</dbReference>
<dbReference type="InterPro" id="IPR036390">
    <property type="entry name" value="WH_DNA-bd_sf"/>
</dbReference>
<dbReference type="HAMAP" id="MF_03012">
    <property type="entry name" value="eIF3m"/>
    <property type="match status" value="1"/>
</dbReference>
<proteinExistence type="inferred from homology"/>
<dbReference type="GO" id="GO:0071541">
    <property type="term" value="C:eukaryotic translation initiation factor 3 complex, eIF3m"/>
    <property type="evidence" value="ECO:0007669"/>
    <property type="project" value="UniProtKB-UniRule"/>
</dbReference>
<evidence type="ECO:0000256" key="3">
    <source>
        <dbReference type="ARBA" id="ARBA00022540"/>
    </source>
</evidence>
<comment type="subcellular location">
    <subcellularLocation>
        <location evidence="5">Cytoplasm</location>
    </subcellularLocation>
</comment>
<keyword evidence="8" id="KW-1185">Reference proteome</keyword>
<dbReference type="PANTHER" id="PTHR15350">
    <property type="entry name" value="COP9 SIGNALOSOME COMPLEX SUBUNIT 7/DENDRITIC CELL PROTEIN GA17"/>
    <property type="match status" value="1"/>
</dbReference>
<dbReference type="Pfam" id="PF01399">
    <property type="entry name" value="PCI"/>
    <property type="match status" value="1"/>
</dbReference>
<dbReference type="OrthoDB" id="10267031at2759"/>
<evidence type="ECO:0000313" key="7">
    <source>
        <dbReference type="EMBL" id="KAJ7390489.1"/>
    </source>
</evidence>
<dbReference type="PANTHER" id="PTHR15350:SF2">
    <property type="entry name" value="EUKARYOTIC TRANSLATION INITIATION FACTOR 3 SUBUNIT M"/>
    <property type="match status" value="1"/>
</dbReference>
<sequence length="378" mass="43291">MEPILPAFIDVGEQDQAQEIRGYLKSCGADIKEESSSPLHEDLEQLLSACDINFKTESEFEGVMNSLLSLILVVTEKRDELIKKFCDKVAEMSSEEDTSSSKLRILSIMLNWLHERDPVRYDVYCTQIKVAGKAGLIEQIAVSLDQVKSWLKMWEVDGEKARKIYRLLYDALKEEDKQSEEATKVMVELLRTYSDKNASEVKDDAKECVVSLLGRPNILIMDFLLTLPPVAALQGEPIYQLLTIFVSGRLADYLEFYEKNKDFVDSCGLSHENNLQKMRVLTFMSLGEAKSEVKFDDMCKELNIGLDEIEDFVIEALRSKLIRTRIDQVNKKVIISSATHRTFGNNQWQKLRDRLEEWRQSLQSVRTSLQTVVPTVDV</sequence>
<keyword evidence="2 5" id="KW-0963">Cytoplasm</keyword>
<comment type="similarity">
    <text evidence="1">Belongs to the CSN7/EIF3M family. CSN7 subfamily.</text>
</comment>
<protein>
    <recommendedName>
        <fullName evidence="5">Eukaryotic translation initiation factor 3 subunit M</fullName>
        <shortName evidence="5">eIF3m</shortName>
    </recommendedName>
</protein>
<dbReference type="GO" id="GO:0016282">
    <property type="term" value="C:eukaryotic 43S preinitiation complex"/>
    <property type="evidence" value="ECO:0007669"/>
    <property type="project" value="UniProtKB-UniRule"/>
</dbReference>
<comment type="subunit">
    <text evidence="5">Component of the eukaryotic translation initiation factor 3 (eIF-3) complex.</text>
</comment>
<feature type="domain" description="PCI" evidence="6">
    <location>
        <begin position="178"/>
        <end position="340"/>
    </location>
</feature>
<dbReference type="SMART" id="SM00088">
    <property type="entry name" value="PINT"/>
    <property type="match status" value="1"/>
</dbReference>
<dbReference type="InterPro" id="IPR040750">
    <property type="entry name" value="eIF3m_C_helix"/>
</dbReference>
<comment type="similarity">
    <text evidence="5">Belongs to the eIF-3 subunit M family.</text>
</comment>
<dbReference type="EMBL" id="MU825416">
    <property type="protein sequence ID" value="KAJ7390489.1"/>
    <property type="molecule type" value="Genomic_DNA"/>
</dbReference>
<evidence type="ECO:0000256" key="4">
    <source>
        <dbReference type="ARBA" id="ARBA00022917"/>
    </source>
</evidence>
<dbReference type="PROSITE" id="PS50250">
    <property type="entry name" value="PCI"/>
    <property type="match status" value="1"/>
</dbReference>
<comment type="function">
    <text evidence="5">Component of the eukaryotic translation initiation factor 3 (eIF-3) complex, which is involved in protein synthesis of a specialized repertoire of mRNAs and, together with other initiation factors, stimulates binding of mRNA and methionyl-tRNAi to the 40S ribosome. The eIF-3 complex specifically targets and initiates translation of a subset of mRNAs involved in cell proliferation.</text>
</comment>
<gene>
    <name evidence="7" type="primary">EIF3M</name>
    <name evidence="7" type="ORF">OS493_025194</name>
</gene>
<dbReference type="AlphaFoldDB" id="A0A9X0A2M7"/>
<evidence type="ECO:0000313" key="8">
    <source>
        <dbReference type="Proteomes" id="UP001163046"/>
    </source>
</evidence>
<dbReference type="InterPro" id="IPR045237">
    <property type="entry name" value="COPS7/eIF3m"/>
</dbReference>
<comment type="caution">
    <text evidence="7">The sequence shown here is derived from an EMBL/GenBank/DDBJ whole genome shotgun (WGS) entry which is preliminary data.</text>
</comment>
<dbReference type="GO" id="GO:0033290">
    <property type="term" value="C:eukaryotic 48S preinitiation complex"/>
    <property type="evidence" value="ECO:0007669"/>
    <property type="project" value="UniProtKB-UniRule"/>
</dbReference>
<dbReference type="InterPro" id="IPR000717">
    <property type="entry name" value="PCI_dom"/>
</dbReference>
<dbReference type="SUPFAM" id="SSF46785">
    <property type="entry name" value="Winged helix' DNA-binding domain"/>
    <property type="match status" value="1"/>
</dbReference>
<organism evidence="7 8">
    <name type="scientific">Desmophyllum pertusum</name>
    <dbReference type="NCBI Taxonomy" id="174260"/>
    <lineage>
        <taxon>Eukaryota</taxon>
        <taxon>Metazoa</taxon>
        <taxon>Cnidaria</taxon>
        <taxon>Anthozoa</taxon>
        <taxon>Hexacorallia</taxon>
        <taxon>Scleractinia</taxon>
        <taxon>Caryophylliina</taxon>
        <taxon>Caryophylliidae</taxon>
        <taxon>Desmophyllum</taxon>
    </lineage>
</organism>
<evidence type="ECO:0000256" key="5">
    <source>
        <dbReference type="HAMAP-Rule" id="MF_03012"/>
    </source>
</evidence>
<reference evidence="7" key="1">
    <citation type="submission" date="2023-01" db="EMBL/GenBank/DDBJ databases">
        <title>Genome assembly of the deep-sea coral Lophelia pertusa.</title>
        <authorList>
            <person name="Herrera S."/>
            <person name="Cordes E."/>
        </authorList>
    </citation>
    <scope>NUCLEOTIDE SEQUENCE</scope>
    <source>
        <strain evidence="7">USNM1676648</strain>
        <tissue evidence="7">Polyp</tissue>
    </source>
</reference>
<accession>A0A9X0A2M7</accession>